<protein>
    <submittedName>
        <fullName evidence="3">Uncharacterized protein</fullName>
    </submittedName>
</protein>
<evidence type="ECO:0000313" key="3">
    <source>
        <dbReference type="EMBL" id="ORX78195.1"/>
    </source>
</evidence>
<feature type="compositionally biased region" description="Basic and acidic residues" evidence="2">
    <location>
        <begin position="237"/>
        <end position="251"/>
    </location>
</feature>
<dbReference type="STRING" id="1754192.A0A1Y1WXT3"/>
<dbReference type="OrthoDB" id="10684703at2759"/>
<name>A0A1Y1WXT3_9FUNG</name>
<dbReference type="AlphaFoldDB" id="A0A1Y1WXT3"/>
<gene>
    <name evidence="3" type="ORF">BCR32DRAFT_301942</name>
</gene>
<feature type="compositionally biased region" description="Basic and acidic residues" evidence="2">
    <location>
        <begin position="199"/>
        <end position="230"/>
    </location>
</feature>
<feature type="coiled-coil region" evidence="1">
    <location>
        <begin position="13"/>
        <end position="40"/>
    </location>
</feature>
<reference evidence="3 4" key="1">
    <citation type="submission" date="2016-08" db="EMBL/GenBank/DDBJ databases">
        <title>A Parts List for Fungal Cellulosomes Revealed by Comparative Genomics.</title>
        <authorList>
            <consortium name="DOE Joint Genome Institute"/>
            <person name="Haitjema C.H."/>
            <person name="Gilmore S.P."/>
            <person name="Henske J.K."/>
            <person name="Solomon K.V."/>
            <person name="De Groot R."/>
            <person name="Kuo A."/>
            <person name="Mondo S.J."/>
            <person name="Salamov A.A."/>
            <person name="Labutti K."/>
            <person name="Zhao Z."/>
            <person name="Chiniquy J."/>
            <person name="Barry K."/>
            <person name="Brewer H.M."/>
            <person name="Purvine S.O."/>
            <person name="Wright A.T."/>
            <person name="Boxma B."/>
            <person name="Van Alen T."/>
            <person name="Hackstein J.H."/>
            <person name="Baker S.E."/>
            <person name="Grigoriev I.V."/>
            <person name="O'Malley M.A."/>
        </authorList>
    </citation>
    <scope>NUCLEOTIDE SEQUENCE [LARGE SCALE GENOMIC DNA]</scope>
    <source>
        <strain evidence="3 4">S4</strain>
    </source>
</reference>
<accession>A0A1Y1WXT3</accession>
<dbReference type="Proteomes" id="UP000193944">
    <property type="component" value="Unassembled WGS sequence"/>
</dbReference>
<sequence>MDSEIIIINKRELTLLKNEIVEIKKKLNDLSEVKKNTNEIKALIISLINEKCDFNKSNDTKENNNVYPVKQKENSENNRKLKTKSLFLERNKVINDNNFQVNNNFIIHNNENNNNNNNKEIYDIIDNYDSKKYNKVENNKVNSNNVKDIESNNKNNNNDIVNIIKVNNHDENNVDLNNKNSCNKKIDDNKLCNNNFDNNNKDSNEKKVENNKGNKDNLNDIDNNKIDKNNNKNNYDNNKDKDKEKDKKDKNNMNNRVSWLNPNKSEVSIQDINNYLIKEEFDDQENIYHYDIRIKYYVELVKKEVNSKSNTGNILHLNMDYLRSCTNEDFIQKWIDYICQVINLNNILLYLMVEQEDLKEVINTAFEKKDLGIFCNNVKVLINRNTTLTNSLNKLNQDIMNKCNTISIKSDYIMDKHIMDYCKTQIRDISNRLSEYNFSGNIISKVKYQLNLKRLSKIYSHIKLLIKKVDTLNHISIYKCVDSNYSQLVDNLVKKYKSQLYDEEYYSGNNSLSFYLNKESFYEKDNTQ</sequence>
<keyword evidence="4" id="KW-1185">Reference proteome</keyword>
<comment type="caution">
    <text evidence="3">The sequence shown here is derived from an EMBL/GenBank/DDBJ whole genome shotgun (WGS) entry which is preliminary data.</text>
</comment>
<evidence type="ECO:0000313" key="4">
    <source>
        <dbReference type="Proteomes" id="UP000193944"/>
    </source>
</evidence>
<proteinExistence type="predicted"/>
<feature type="region of interest" description="Disordered" evidence="2">
    <location>
        <begin position="183"/>
        <end position="260"/>
    </location>
</feature>
<evidence type="ECO:0000256" key="1">
    <source>
        <dbReference type="SAM" id="Coils"/>
    </source>
</evidence>
<organism evidence="3 4">
    <name type="scientific">Anaeromyces robustus</name>
    <dbReference type="NCBI Taxonomy" id="1754192"/>
    <lineage>
        <taxon>Eukaryota</taxon>
        <taxon>Fungi</taxon>
        <taxon>Fungi incertae sedis</taxon>
        <taxon>Chytridiomycota</taxon>
        <taxon>Chytridiomycota incertae sedis</taxon>
        <taxon>Neocallimastigomycetes</taxon>
        <taxon>Neocallimastigales</taxon>
        <taxon>Neocallimastigaceae</taxon>
        <taxon>Anaeromyces</taxon>
    </lineage>
</organism>
<reference evidence="3 4" key="2">
    <citation type="submission" date="2016-08" db="EMBL/GenBank/DDBJ databases">
        <title>Pervasive Adenine N6-methylation of Active Genes in Fungi.</title>
        <authorList>
            <consortium name="DOE Joint Genome Institute"/>
            <person name="Mondo S.J."/>
            <person name="Dannebaum R.O."/>
            <person name="Kuo R.C."/>
            <person name="Labutti K."/>
            <person name="Haridas S."/>
            <person name="Kuo A."/>
            <person name="Salamov A."/>
            <person name="Ahrendt S.R."/>
            <person name="Lipzen A."/>
            <person name="Sullivan W."/>
            <person name="Andreopoulos W.B."/>
            <person name="Clum A."/>
            <person name="Lindquist E."/>
            <person name="Daum C."/>
            <person name="Ramamoorthy G.K."/>
            <person name="Gryganskyi A."/>
            <person name="Culley D."/>
            <person name="Magnuson J.K."/>
            <person name="James T.Y."/>
            <person name="O'Malley M.A."/>
            <person name="Stajich J.E."/>
            <person name="Spatafora J.W."/>
            <person name="Visel A."/>
            <person name="Grigoriev I.V."/>
        </authorList>
    </citation>
    <scope>NUCLEOTIDE SEQUENCE [LARGE SCALE GENOMIC DNA]</scope>
    <source>
        <strain evidence="3 4">S4</strain>
    </source>
</reference>
<keyword evidence="1" id="KW-0175">Coiled coil</keyword>
<dbReference type="EMBL" id="MCFG01000219">
    <property type="protein sequence ID" value="ORX78195.1"/>
    <property type="molecule type" value="Genomic_DNA"/>
</dbReference>
<evidence type="ECO:0000256" key="2">
    <source>
        <dbReference type="SAM" id="MobiDB-lite"/>
    </source>
</evidence>